<proteinExistence type="predicted"/>
<sequence length="341" mass="37633">MSAGDLAVRAEVRVDTEGRIDQDLPCAGCGYNLRMSSAEGVCAECGVGVRRSMQVWRLGQCDPLWLRRISAGFYWIAVGILVPLVLAFVVPRLVRSMSARDDYLAAALLGLPIAVLIVTLGLGVWRITSPSPVQSPTRLIGVTRCAGRWSCVASLGLLFMGINLFLVDVSLVWPAVLLSAVSSLIAVLMLVWLLERLASQVRTKRLLAVTRILMGYEIVFVLLASANYLLLVDYGSAEFIIGFAMHYIDPYVYAPPPWLAASLGLSMYGQPTGWSDIYAEFWWEYRDNWLTQAGVWPGVVGLVLLALMMFWYRRRFLDASRVAQGVVVDSDSSTEAQRAES</sequence>
<dbReference type="EMBL" id="CP036280">
    <property type="protein sequence ID" value="QDU72288.1"/>
    <property type="molecule type" value="Genomic_DNA"/>
</dbReference>
<organism evidence="2 3">
    <name type="scientific">Mucisphaera calidilacus</name>
    <dbReference type="NCBI Taxonomy" id="2527982"/>
    <lineage>
        <taxon>Bacteria</taxon>
        <taxon>Pseudomonadati</taxon>
        <taxon>Planctomycetota</taxon>
        <taxon>Phycisphaerae</taxon>
        <taxon>Phycisphaerales</taxon>
        <taxon>Phycisphaeraceae</taxon>
        <taxon>Mucisphaera</taxon>
    </lineage>
</organism>
<protein>
    <submittedName>
        <fullName evidence="2">Uncharacterized protein</fullName>
    </submittedName>
</protein>
<dbReference type="RefSeq" id="WP_145446464.1">
    <property type="nucleotide sequence ID" value="NZ_CP036280.1"/>
</dbReference>
<feature type="transmembrane region" description="Helical" evidence="1">
    <location>
        <begin position="103"/>
        <end position="125"/>
    </location>
</feature>
<keyword evidence="1" id="KW-0812">Transmembrane</keyword>
<feature type="transmembrane region" description="Helical" evidence="1">
    <location>
        <begin position="73"/>
        <end position="91"/>
    </location>
</feature>
<feature type="transmembrane region" description="Helical" evidence="1">
    <location>
        <begin position="146"/>
        <end position="166"/>
    </location>
</feature>
<dbReference type="AlphaFoldDB" id="A0A518BZ90"/>
<dbReference type="Proteomes" id="UP000320386">
    <property type="component" value="Chromosome"/>
</dbReference>
<dbReference type="KEGG" id="mcad:Pan265_21520"/>
<dbReference type="OrthoDB" id="1456570at2"/>
<gene>
    <name evidence="2" type="ORF">Pan265_21520</name>
</gene>
<feature type="transmembrane region" description="Helical" evidence="1">
    <location>
        <begin position="293"/>
        <end position="312"/>
    </location>
</feature>
<evidence type="ECO:0000256" key="1">
    <source>
        <dbReference type="SAM" id="Phobius"/>
    </source>
</evidence>
<accession>A0A518BZ90</accession>
<name>A0A518BZ90_9BACT</name>
<evidence type="ECO:0000313" key="3">
    <source>
        <dbReference type="Proteomes" id="UP000320386"/>
    </source>
</evidence>
<reference evidence="2 3" key="1">
    <citation type="submission" date="2019-02" db="EMBL/GenBank/DDBJ databases">
        <title>Deep-cultivation of Planctomycetes and their phenomic and genomic characterization uncovers novel biology.</title>
        <authorList>
            <person name="Wiegand S."/>
            <person name="Jogler M."/>
            <person name="Boedeker C."/>
            <person name="Pinto D."/>
            <person name="Vollmers J."/>
            <person name="Rivas-Marin E."/>
            <person name="Kohn T."/>
            <person name="Peeters S.H."/>
            <person name="Heuer A."/>
            <person name="Rast P."/>
            <person name="Oberbeckmann S."/>
            <person name="Bunk B."/>
            <person name="Jeske O."/>
            <person name="Meyerdierks A."/>
            <person name="Storesund J.E."/>
            <person name="Kallscheuer N."/>
            <person name="Luecker S."/>
            <person name="Lage O.M."/>
            <person name="Pohl T."/>
            <person name="Merkel B.J."/>
            <person name="Hornburger P."/>
            <person name="Mueller R.-W."/>
            <person name="Bruemmer F."/>
            <person name="Labrenz M."/>
            <person name="Spormann A.M."/>
            <person name="Op den Camp H."/>
            <person name="Overmann J."/>
            <person name="Amann R."/>
            <person name="Jetten M.S.M."/>
            <person name="Mascher T."/>
            <person name="Medema M.H."/>
            <person name="Devos D.P."/>
            <person name="Kaster A.-K."/>
            <person name="Ovreas L."/>
            <person name="Rohde M."/>
            <person name="Galperin M.Y."/>
            <person name="Jogler C."/>
        </authorList>
    </citation>
    <scope>NUCLEOTIDE SEQUENCE [LARGE SCALE GENOMIC DNA]</scope>
    <source>
        <strain evidence="2 3">Pan265</strain>
    </source>
</reference>
<feature type="transmembrane region" description="Helical" evidence="1">
    <location>
        <begin position="172"/>
        <end position="194"/>
    </location>
</feature>
<evidence type="ECO:0000313" key="2">
    <source>
        <dbReference type="EMBL" id="QDU72288.1"/>
    </source>
</evidence>
<keyword evidence="1" id="KW-0472">Membrane</keyword>
<feature type="transmembrane region" description="Helical" evidence="1">
    <location>
        <begin position="206"/>
        <end position="230"/>
    </location>
</feature>
<keyword evidence="3" id="KW-1185">Reference proteome</keyword>
<keyword evidence="1" id="KW-1133">Transmembrane helix</keyword>